<evidence type="ECO:0000313" key="3">
    <source>
        <dbReference type="EMBL" id="TKC58454.1"/>
    </source>
</evidence>
<evidence type="ECO:0000259" key="1">
    <source>
        <dbReference type="Pfam" id="PF21307"/>
    </source>
</evidence>
<feature type="domain" description="Glycosyl hydrolase family 95 catalytic" evidence="2">
    <location>
        <begin position="285"/>
        <end position="626"/>
    </location>
</feature>
<sequence length="747" mass="84477">MNKRIVILLLLAGIFQQTFAQIRNKINWDTFMSRNDMVFDSLSTKWEEGAFLGNGLLGVMVYREDANTLRFDLGRTDVVAHEEGINASIGRCRLPIGRFVMGVKGAIKSIKLRLDLLKAELSGTIGTDKGLVHFSGLVAATKDVIILNTRTEKDEKLSWIWKPEQALSPFLALGKDTVSKYTANSPYHISKENEVNYNYQVLASGGSYTTAWKNATNGNTNTLLITISSTYPKDGSKEAAKQVLNSISPTNVPQIIAAHRTHWRNFYQKSFISVPDSRLESFWWIQQYKMASATRVGAYPIDLMGPWYKMTPWPKYWWNLNIQLTYYPFFSSNHVELVAPLMKMIDDNIDNLSKNAPQPYQHNSAALGRSGPYTMTSGIKVLKGNNGTESSDASKELGNLTWLLHVYYQAYEHTMDKKIIKNLYPVLTKSVNYYLNIMDKENDGKYHLPYTYSPEYPKGVTRDANYDLSVFHWGLKTLLYINKELGLKDPLAAKWQEVLNNLTPYPQDKLGYRIGRDADFSISHRHYSHLLQVYPIYDVNWDQLENRDLIKRSLSQWENNSASWRGYSYTGSGSIYAMMGNGNKTHQLLNEMMKGKYSIKPNTMYLEAGPVIETPFSAVTTVNEMLLQSWNGIIRPFPAVPDSWKDATFNDLSAKGAFLVSGSRRDGTTKFIKVKSLAGSPCLVKSDFKGVVKAIGKRQFKITPQGKGVVEIDLKGGEEVVLYIGEKPLSFTLDAVKSDGKNYWGLK</sequence>
<dbReference type="Pfam" id="PF22124">
    <property type="entry name" value="Glyco_hydro_95_cat"/>
    <property type="match status" value="1"/>
</dbReference>
<name>A0A4U1G564_9SPHI</name>
<dbReference type="InterPro" id="IPR012341">
    <property type="entry name" value="6hp_glycosidase-like_sf"/>
</dbReference>
<dbReference type="GO" id="GO:0004560">
    <property type="term" value="F:alpha-L-fucosidase activity"/>
    <property type="evidence" value="ECO:0007669"/>
    <property type="project" value="TreeGrafter"/>
</dbReference>
<protein>
    <submittedName>
        <fullName evidence="3">Alpha-L-fucosidase</fullName>
    </submittedName>
</protein>
<dbReference type="SUPFAM" id="SSF48208">
    <property type="entry name" value="Six-hairpin glycosidases"/>
    <property type="match status" value="1"/>
</dbReference>
<comment type="caution">
    <text evidence="3">The sequence shown here is derived from an EMBL/GenBank/DDBJ whole genome shotgun (WGS) entry which is preliminary data.</text>
</comment>
<organism evidence="3 4">
    <name type="scientific">Pedobacter hiemivivus</name>
    <dbReference type="NCBI Taxonomy" id="2530454"/>
    <lineage>
        <taxon>Bacteria</taxon>
        <taxon>Pseudomonadati</taxon>
        <taxon>Bacteroidota</taxon>
        <taxon>Sphingobacteriia</taxon>
        <taxon>Sphingobacteriales</taxon>
        <taxon>Sphingobacteriaceae</taxon>
        <taxon>Pedobacter</taxon>
    </lineage>
</organism>
<dbReference type="PANTHER" id="PTHR31084:SF0">
    <property type="entry name" value="ALPHA-L-FUCOSIDASE 2"/>
    <property type="match status" value="1"/>
</dbReference>
<dbReference type="Proteomes" id="UP000309594">
    <property type="component" value="Unassembled WGS sequence"/>
</dbReference>
<dbReference type="InterPro" id="IPR049053">
    <property type="entry name" value="AFCA-like_C"/>
</dbReference>
<dbReference type="RefSeq" id="WP_136881184.1">
    <property type="nucleotide sequence ID" value="NZ_SWDX01000007.1"/>
</dbReference>
<dbReference type="Gene3D" id="1.50.10.10">
    <property type="match status" value="1"/>
</dbReference>
<gene>
    <name evidence="3" type="ORF">FBD94_17665</name>
</gene>
<dbReference type="InterPro" id="IPR054363">
    <property type="entry name" value="GH95_cat"/>
</dbReference>
<dbReference type="PANTHER" id="PTHR31084">
    <property type="entry name" value="ALPHA-L-FUCOSIDASE 2"/>
    <property type="match status" value="1"/>
</dbReference>
<evidence type="ECO:0000259" key="2">
    <source>
        <dbReference type="Pfam" id="PF22124"/>
    </source>
</evidence>
<proteinExistence type="predicted"/>
<dbReference type="AlphaFoldDB" id="A0A4U1G564"/>
<feature type="domain" description="Alpha fucosidase A-like C-terminal" evidence="1">
    <location>
        <begin position="628"/>
        <end position="719"/>
    </location>
</feature>
<dbReference type="Pfam" id="PF21307">
    <property type="entry name" value="Glyco_hydro_95_C"/>
    <property type="match status" value="1"/>
</dbReference>
<dbReference type="InterPro" id="IPR008928">
    <property type="entry name" value="6-hairpin_glycosidase_sf"/>
</dbReference>
<accession>A0A4U1G564</accession>
<dbReference type="GO" id="GO:0005975">
    <property type="term" value="P:carbohydrate metabolic process"/>
    <property type="evidence" value="ECO:0007669"/>
    <property type="project" value="InterPro"/>
</dbReference>
<dbReference type="EMBL" id="SWDX01000007">
    <property type="protein sequence ID" value="TKC58454.1"/>
    <property type="molecule type" value="Genomic_DNA"/>
</dbReference>
<evidence type="ECO:0000313" key="4">
    <source>
        <dbReference type="Proteomes" id="UP000309594"/>
    </source>
</evidence>
<reference evidence="3 4" key="1">
    <citation type="submission" date="2019-04" db="EMBL/GenBank/DDBJ databases">
        <title>Pedobacter sp. RP-1-16 sp. nov., isolated from Arctic soil.</title>
        <authorList>
            <person name="Dahal R.H."/>
            <person name="Kim D.-U."/>
        </authorList>
    </citation>
    <scope>NUCLEOTIDE SEQUENCE [LARGE SCALE GENOMIC DNA]</scope>
    <source>
        <strain evidence="3 4">RP-1-16</strain>
    </source>
</reference>